<sequence length="239" mass="26366">MYTCYNCTGIYNHSPDVVSMFGQFVRDGQIQFTREPNSISNFTMSCPASFLAGSRSGDGNLVRVAGQINLALQGILKLWDCLASYHQGDVLGLPAPRSVPLCRSRFELSVDLVSGAALFYQLYQDPVFLVRSAPLTAHNPIGQQSRSMASSEGGGEVSLKTAPKRDSLARFQEQRQIEPKCEQDFLRSPLDRGLRLPFCTCDQGLDAGLLVNQPTIPTFLSCGCCTPRFQAPFKFRRDP</sequence>
<dbReference type="Proteomes" id="UP001283361">
    <property type="component" value="Unassembled WGS sequence"/>
</dbReference>
<organism evidence="1 2">
    <name type="scientific">Elysia crispata</name>
    <name type="common">lettuce slug</name>
    <dbReference type="NCBI Taxonomy" id="231223"/>
    <lineage>
        <taxon>Eukaryota</taxon>
        <taxon>Metazoa</taxon>
        <taxon>Spiralia</taxon>
        <taxon>Lophotrochozoa</taxon>
        <taxon>Mollusca</taxon>
        <taxon>Gastropoda</taxon>
        <taxon>Heterobranchia</taxon>
        <taxon>Euthyneura</taxon>
        <taxon>Panpulmonata</taxon>
        <taxon>Sacoglossa</taxon>
        <taxon>Placobranchoidea</taxon>
        <taxon>Plakobranchidae</taxon>
        <taxon>Elysia</taxon>
    </lineage>
</organism>
<gene>
    <name evidence="1" type="ORF">RRG08_026278</name>
</gene>
<evidence type="ECO:0000313" key="2">
    <source>
        <dbReference type="Proteomes" id="UP001283361"/>
    </source>
</evidence>
<proteinExistence type="predicted"/>
<reference evidence="1" key="1">
    <citation type="journal article" date="2023" name="G3 (Bethesda)">
        <title>A reference genome for the long-term kleptoplast-retaining sea slug Elysia crispata morphotype clarki.</title>
        <authorList>
            <person name="Eastman K.E."/>
            <person name="Pendleton A.L."/>
            <person name="Shaikh M.A."/>
            <person name="Suttiyut T."/>
            <person name="Ogas R."/>
            <person name="Tomko P."/>
            <person name="Gavelis G."/>
            <person name="Widhalm J.R."/>
            <person name="Wisecaver J.H."/>
        </authorList>
    </citation>
    <scope>NUCLEOTIDE SEQUENCE</scope>
    <source>
        <strain evidence="1">ECLA1</strain>
    </source>
</reference>
<evidence type="ECO:0000313" key="1">
    <source>
        <dbReference type="EMBL" id="KAK3765808.1"/>
    </source>
</evidence>
<name>A0AAE1DDW1_9GAST</name>
<dbReference type="AlphaFoldDB" id="A0AAE1DDW1"/>
<accession>A0AAE1DDW1</accession>
<protein>
    <submittedName>
        <fullName evidence="1">Uncharacterized protein</fullName>
    </submittedName>
</protein>
<dbReference type="EMBL" id="JAWDGP010004277">
    <property type="protein sequence ID" value="KAK3765808.1"/>
    <property type="molecule type" value="Genomic_DNA"/>
</dbReference>
<keyword evidence="2" id="KW-1185">Reference proteome</keyword>
<comment type="caution">
    <text evidence="1">The sequence shown here is derived from an EMBL/GenBank/DDBJ whole genome shotgun (WGS) entry which is preliminary data.</text>
</comment>